<proteinExistence type="predicted"/>
<evidence type="ECO:0000313" key="2">
    <source>
        <dbReference type="EMBL" id="KAG8379944.1"/>
    </source>
</evidence>
<keyword evidence="1" id="KW-0732">Signal</keyword>
<evidence type="ECO:0000313" key="3">
    <source>
        <dbReference type="Proteomes" id="UP000826271"/>
    </source>
</evidence>
<accession>A0AAV6XBZ7</accession>
<keyword evidence="3" id="KW-1185">Reference proteome</keyword>
<dbReference type="PANTHER" id="PTHR37900">
    <property type="match status" value="1"/>
</dbReference>
<evidence type="ECO:0000256" key="1">
    <source>
        <dbReference type="SAM" id="SignalP"/>
    </source>
</evidence>
<sequence>MRFIMAIMVHSVAKTVGSLVAQPTAMVTTLLYYSGQLPRNLNMDRFVQHELVEPDNFLFHFLINFLRCVW</sequence>
<gene>
    <name evidence="2" type="ORF">BUALT_Bualt07G0142300</name>
</gene>
<organism evidence="2 3">
    <name type="scientific">Buddleja alternifolia</name>
    <dbReference type="NCBI Taxonomy" id="168488"/>
    <lineage>
        <taxon>Eukaryota</taxon>
        <taxon>Viridiplantae</taxon>
        <taxon>Streptophyta</taxon>
        <taxon>Embryophyta</taxon>
        <taxon>Tracheophyta</taxon>
        <taxon>Spermatophyta</taxon>
        <taxon>Magnoliopsida</taxon>
        <taxon>eudicotyledons</taxon>
        <taxon>Gunneridae</taxon>
        <taxon>Pentapetalae</taxon>
        <taxon>asterids</taxon>
        <taxon>lamiids</taxon>
        <taxon>Lamiales</taxon>
        <taxon>Scrophulariaceae</taxon>
        <taxon>Buddlejeae</taxon>
        <taxon>Buddleja</taxon>
    </lineage>
</organism>
<dbReference type="Proteomes" id="UP000826271">
    <property type="component" value="Unassembled WGS sequence"/>
</dbReference>
<dbReference type="EMBL" id="WHWC01000007">
    <property type="protein sequence ID" value="KAG8379944.1"/>
    <property type="molecule type" value="Genomic_DNA"/>
</dbReference>
<feature type="signal peptide" evidence="1">
    <location>
        <begin position="1"/>
        <end position="17"/>
    </location>
</feature>
<feature type="chain" id="PRO_5043944477" evidence="1">
    <location>
        <begin position="18"/>
        <end position="70"/>
    </location>
</feature>
<comment type="caution">
    <text evidence="2">The sequence shown here is derived from an EMBL/GenBank/DDBJ whole genome shotgun (WGS) entry which is preliminary data.</text>
</comment>
<dbReference type="AlphaFoldDB" id="A0AAV6XBZ7"/>
<name>A0AAV6XBZ7_9LAMI</name>
<dbReference type="PANTHER" id="PTHR37900:SF5">
    <property type="entry name" value="OS02G0159250 PROTEIN"/>
    <property type="match status" value="1"/>
</dbReference>
<reference evidence="2" key="1">
    <citation type="submission" date="2019-10" db="EMBL/GenBank/DDBJ databases">
        <authorList>
            <person name="Zhang R."/>
            <person name="Pan Y."/>
            <person name="Wang J."/>
            <person name="Ma R."/>
            <person name="Yu S."/>
        </authorList>
    </citation>
    <scope>NUCLEOTIDE SEQUENCE</scope>
    <source>
        <strain evidence="2">LA-IB0</strain>
        <tissue evidence="2">Leaf</tissue>
    </source>
</reference>
<protein>
    <submittedName>
        <fullName evidence="2">Uncharacterized protein</fullName>
    </submittedName>
</protein>